<reference evidence="9 10" key="1">
    <citation type="submission" date="2017-07" db="EMBL/GenBank/DDBJ databases">
        <title>Amycolatopsis antarcticus sp. nov., isolated from the surface of an Antarcticus brown macroalga.</title>
        <authorList>
            <person name="Wang J."/>
            <person name="Leiva S."/>
            <person name="Huang J."/>
            <person name="Huang Y."/>
        </authorList>
    </citation>
    <scope>NUCLEOTIDE SEQUENCE [LARGE SCALE GENOMIC DNA]</scope>
    <source>
        <strain evidence="9 10">AU-G6</strain>
    </source>
</reference>
<dbReference type="OrthoDB" id="226701at2"/>
<dbReference type="AlphaFoldDB" id="A0A263D2I0"/>
<keyword evidence="4 8" id="KW-0812">Transmembrane</keyword>
<evidence type="ECO:0000256" key="5">
    <source>
        <dbReference type="ARBA" id="ARBA00022989"/>
    </source>
</evidence>
<dbReference type="InterPro" id="IPR051539">
    <property type="entry name" value="T4SS-coupling_protein"/>
</dbReference>
<dbReference type="GO" id="GO:0005886">
    <property type="term" value="C:plasma membrane"/>
    <property type="evidence" value="ECO:0007669"/>
    <property type="project" value="UniProtKB-SubCell"/>
</dbReference>
<sequence>MRSLKGVVVAGVLVAVGVVAWETRPGPWLVTAGVAVVALMLMDAARARVLQRVAILGVTLTGLAVWFAGWVPESTPGRDVWPWGLVLGLPLLLGAALAGSRRHGGSAGVIGRWSRRSRRNGGVASRWQIYRVASRAAMRRKAKVLKPSVRALRPWQRRRTPVEEYATPIARVGSQRIWSPCEDVTTRFGGPRSGKTGELACRILDAPGAVIATSTRTDLITLTAKLRERRGPVYVFNPSGMGQLPSSIQFNPLAGCDNAVTATHRGADLLPADGGDADREHWVSQARRVLAALLHAAALGELEMREVQGWLAEPEASADEVLRLLRRSPEPAFVQTAKQFLDTNDRTRSSITTTIMPALAWLADPNATAAATGGTFDVGRLLDERGTVYMLGAEEGHVAPLVAALTAHIAREARRIAGGCVDGRLDPALTLVLDEAALVCPIPLDVWTADMGGRNVTIHIGAQSRAQLRKRWGDTGCGEIMTNSATVLVLAGSRDADDLRAYSLLTGERDEDTNSFDADGRVTGWSPRSVPVLSPGQIAQLPALRAVIIRRGMPVAIGKLQMAWKRADVKQQRRSEKYGDLYDRWIEFRENATSKLAAAIDTAAIRIEPLLERLSRTSTDTPVDRHAPTVRPVEHSHTGKDWS</sequence>
<comment type="subcellular location">
    <subcellularLocation>
        <location evidence="1">Cell membrane</location>
        <topology evidence="1">Multi-pass membrane protein</topology>
    </subcellularLocation>
</comment>
<evidence type="ECO:0000256" key="2">
    <source>
        <dbReference type="ARBA" id="ARBA00008806"/>
    </source>
</evidence>
<evidence type="ECO:0000313" key="10">
    <source>
        <dbReference type="Proteomes" id="UP000242444"/>
    </source>
</evidence>
<dbReference type="InParanoid" id="A0A263D2I0"/>
<dbReference type="EMBL" id="NKYE01000007">
    <property type="protein sequence ID" value="OZM72660.1"/>
    <property type="molecule type" value="Genomic_DNA"/>
</dbReference>
<organism evidence="9 10">
    <name type="scientific">Amycolatopsis antarctica</name>
    <dbReference type="NCBI Taxonomy" id="1854586"/>
    <lineage>
        <taxon>Bacteria</taxon>
        <taxon>Bacillati</taxon>
        <taxon>Actinomycetota</taxon>
        <taxon>Actinomycetes</taxon>
        <taxon>Pseudonocardiales</taxon>
        <taxon>Pseudonocardiaceae</taxon>
        <taxon>Amycolatopsis</taxon>
    </lineage>
</organism>
<proteinExistence type="inferred from homology"/>
<dbReference type="Pfam" id="PF02534">
    <property type="entry name" value="T4SS-DNA_transf"/>
    <property type="match status" value="1"/>
</dbReference>
<dbReference type="InterPro" id="IPR003688">
    <property type="entry name" value="TraG/VirD4"/>
</dbReference>
<gene>
    <name evidence="9" type="ORF">CFN78_13580</name>
</gene>
<evidence type="ECO:0000256" key="4">
    <source>
        <dbReference type="ARBA" id="ARBA00022692"/>
    </source>
</evidence>
<dbReference type="SUPFAM" id="SSF52540">
    <property type="entry name" value="P-loop containing nucleoside triphosphate hydrolases"/>
    <property type="match status" value="1"/>
</dbReference>
<dbReference type="PANTHER" id="PTHR37937:SF1">
    <property type="entry name" value="CONJUGATIVE TRANSFER: DNA TRANSPORT"/>
    <property type="match status" value="1"/>
</dbReference>
<dbReference type="Gene3D" id="3.40.50.300">
    <property type="entry name" value="P-loop containing nucleotide triphosphate hydrolases"/>
    <property type="match status" value="1"/>
</dbReference>
<feature type="compositionally biased region" description="Basic and acidic residues" evidence="7">
    <location>
        <begin position="622"/>
        <end position="643"/>
    </location>
</feature>
<comment type="caution">
    <text evidence="9">The sequence shown here is derived from an EMBL/GenBank/DDBJ whole genome shotgun (WGS) entry which is preliminary data.</text>
</comment>
<keyword evidence="5 8" id="KW-1133">Transmembrane helix</keyword>
<dbReference type="CDD" id="cd01127">
    <property type="entry name" value="TrwB_TraG_TraD_VirD4"/>
    <property type="match status" value="1"/>
</dbReference>
<comment type="similarity">
    <text evidence="2">Belongs to the VirD4/TraG family.</text>
</comment>
<dbReference type="Proteomes" id="UP000242444">
    <property type="component" value="Unassembled WGS sequence"/>
</dbReference>
<accession>A0A263D2I0</accession>
<name>A0A263D2I0_9PSEU</name>
<dbReference type="InterPro" id="IPR027417">
    <property type="entry name" value="P-loop_NTPase"/>
</dbReference>
<evidence type="ECO:0000256" key="1">
    <source>
        <dbReference type="ARBA" id="ARBA00004651"/>
    </source>
</evidence>
<keyword evidence="6 8" id="KW-0472">Membrane</keyword>
<dbReference type="RefSeq" id="WP_094863137.1">
    <property type="nucleotide sequence ID" value="NZ_NKYE01000007.1"/>
</dbReference>
<feature type="region of interest" description="Disordered" evidence="7">
    <location>
        <begin position="618"/>
        <end position="643"/>
    </location>
</feature>
<protein>
    <submittedName>
        <fullName evidence="9">Type IV secretion system protein VirD4</fullName>
    </submittedName>
</protein>
<evidence type="ECO:0000256" key="8">
    <source>
        <dbReference type="SAM" id="Phobius"/>
    </source>
</evidence>
<keyword evidence="10" id="KW-1185">Reference proteome</keyword>
<evidence type="ECO:0000313" key="9">
    <source>
        <dbReference type="EMBL" id="OZM72660.1"/>
    </source>
</evidence>
<feature type="transmembrane region" description="Helical" evidence="8">
    <location>
        <begin position="30"/>
        <end position="46"/>
    </location>
</feature>
<feature type="transmembrane region" description="Helical" evidence="8">
    <location>
        <begin position="53"/>
        <end position="71"/>
    </location>
</feature>
<evidence type="ECO:0000256" key="7">
    <source>
        <dbReference type="SAM" id="MobiDB-lite"/>
    </source>
</evidence>
<evidence type="ECO:0000256" key="3">
    <source>
        <dbReference type="ARBA" id="ARBA00022475"/>
    </source>
</evidence>
<dbReference type="PANTHER" id="PTHR37937">
    <property type="entry name" value="CONJUGATIVE TRANSFER: DNA TRANSPORT"/>
    <property type="match status" value="1"/>
</dbReference>
<keyword evidence="3" id="KW-1003">Cell membrane</keyword>
<evidence type="ECO:0000256" key="6">
    <source>
        <dbReference type="ARBA" id="ARBA00023136"/>
    </source>
</evidence>